<evidence type="ECO:0000313" key="2">
    <source>
        <dbReference type="EMBL" id="OGK44373.1"/>
    </source>
</evidence>
<dbReference type="Proteomes" id="UP000179072">
    <property type="component" value="Unassembled WGS sequence"/>
</dbReference>
<accession>A0A1F7ILZ3</accession>
<evidence type="ECO:0000256" key="1">
    <source>
        <dbReference type="SAM" id="MobiDB-lite"/>
    </source>
</evidence>
<feature type="region of interest" description="Disordered" evidence="1">
    <location>
        <begin position="1"/>
        <end position="26"/>
    </location>
</feature>
<sequence>MIGRSLDTGPLTPPPPVRPAEQPGNSVSLGTTLVSGVPPYADDEIVLAKVRERNRVPGVITDPGRPRFAVGKTDATDQAIGSTSRWVDVKPEIKGQLILMTDQEREAVYGTADPVKIQEMILGSTPSNLSGDLPPQLQDELAHMTIRERLERFGTSNLKEIQRILLEEPHDDVDRQLSARVQMEVMRMSPSKRLTHFGTTNLDVIRRILHHRIEAESEKAMRRPGPESRIPHRWGATGALINEENPRPARLETDETRHEPEIVNPFIARLEAIRSLHPQAEVLIHRIQEGQRVSETMVNNLEAIATQVKAAREEAGAVRQAAELNKVENADAISISTDRPDNKIPHPASVVNAEPLKKEQGFVAGLRSLFGGLISNPFRGSLPDSE</sequence>
<proteinExistence type="predicted"/>
<gene>
    <name evidence="2" type="ORF">A2957_00305</name>
</gene>
<protein>
    <submittedName>
        <fullName evidence="2">Uncharacterized protein</fullName>
    </submittedName>
</protein>
<reference evidence="2 3" key="1">
    <citation type="journal article" date="2016" name="Nat. Commun.">
        <title>Thousands of microbial genomes shed light on interconnected biogeochemical processes in an aquifer system.</title>
        <authorList>
            <person name="Anantharaman K."/>
            <person name="Brown C.T."/>
            <person name="Hug L.A."/>
            <person name="Sharon I."/>
            <person name="Castelle C.J."/>
            <person name="Probst A.J."/>
            <person name="Thomas B.C."/>
            <person name="Singh A."/>
            <person name="Wilkins M.J."/>
            <person name="Karaoz U."/>
            <person name="Brodie E.L."/>
            <person name="Williams K.H."/>
            <person name="Hubbard S.S."/>
            <person name="Banfield J.F."/>
        </authorList>
    </citation>
    <scope>NUCLEOTIDE SEQUENCE [LARGE SCALE GENOMIC DNA]</scope>
</reference>
<evidence type="ECO:0000313" key="3">
    <source>
        <dbReference type="Proteomes" id="UP000179072"/>
    </source>
</evidence>
<name>A0A1F7ILZ3_9BACT</name>
<dbReference type="AlphaFoldDB" id="A0A1F7ILZ3"/>
<comment type="caution">
    <text evidence="2">The sequence shown here is derived from an EMBL/GenBank/DDBJ whole genome shotgun (WGS) entry which is preliminary data.</text>
</comment>
<organism evidence="2 3">
    <name type="scientific">Candidatus Roizmanbacteria bacterium RIFCSPLOWO2_01_FULL_38_11</name>
    <dbReference type="NCBI Taxonomy" id="1802060"/>
    <lineage>
        <taxon>Bacteria</taxon>
        <taxon>Candidatus Roizmaniibacteriota</taxon>
    </lineage>
</organism>
<dbReference type="EMBL" id="MGAK01000018">
    <property type="protein sequence ID" value="OGK44373.1"/>
    <property type="molecule type" value="Genomic_DNA"/>
</dbReference>